<dbReference type="AlphaFoldDB" id="A0A4R1R780"/>
<accession>A0A4R1R780</accession>
<name>A0A4R1R780_9FIRM</name>
<dbReference type="RefSeq" id="WP_051869544.1">
    <property type="nucleotide sequence ID" value="NZ_JPNB01000002.1"/>
</dbReference>
<gene>
    <name evidence="1" type="ORF">EDD76_101269</name>
</gene>
<dbReference type="Proteomes" id="UP000295718">
    <property type="component" value="Unassembled WGS sequence"/>
</dbReference>
<dbReference type="Pfam" id="PF12675">
    <property type="entry name" value="DUF3795"/>
    <property type="match status" value="1"/>
</dbReference>
<evidence type="ECO:0000313" key="1">
    <source>
        <dbReference type="EMBL" id="TCL61172.1"/>
    </source>
</evidence>
<comment type="caution">
    <text evidence="1">The sequence shown here is derived from an EMBL/GenBank/DDBJ whole genome shotgun (WGS) entry which is preliminary data.</text>
</comment>
<dbReference type="STRING" id="1469948.GCA_000732725_02500"/>
<dbReference type="InterPro" id="IPR024227">
    <property type="entry name" value="DUF3795"/>
</dbReference>
<keyword evidence="2" id="KW-1185">Reference proteome</keyword>
<sequence>MSLSCCGTDCSTCACYGNLCKGCNESMGKVFHAPEGRACAIYECALGDKKVESCGKCGEVPCAVWRITRDPQFSDEEFEKNICERVGNLRTYMTEKA</sequence>
<dbReference type="EMBL" id="SLUO01000001">
    <property type="protein sequence ID" value="TCL61172.1"/>
    <property type="molecule type" value="Genomic_DNA"/>
</dbReference>
<protein>
    <recommendedName>
        <fullName evidence="3">DUF3795 domain-containing protein</fullName>
    </recommendedName>
</protein>
<evidence type="ECO:0008006" key="3">
    <source>
        <dbReference type="Google" id="ProtNLM"/>
    </source>
</evidence>
<dbReference type="OrthoDB" id="9803966at2"/>
<proteinExistence type="predicted"/>
<reference evidence="1 2" key="1">
    <citation type="submission" date="2019-03" db="EMBL/GenBank/DDBJ databases">
        <title>Genomic Encyclopedia of Type Strains, Phase IV (KMG-IV): sequencing the most valuable type-strain genomes for metagenomic binning, comparative biology and taxonomic classification.</title>
        <authorList>
            <person name="Goeker M."/>
        </authorList>
    </citation>
    <scope>NUCLEOTIDE SEQUENCE [LARGE SCALE GENOMIC DNA]</scope>
    <source>
        <strain evidence="1 2">DSM 100556</strain>
    </source>
</reference>
<organism evidence="1 2">
    <name type="scientific">Kineothrix alysoides</name>
    <dbReference type="NCBI Taxonomy" id="1469948"/>
    <lineage>
        <taxon>Bacteria</taxon>
        <taxon>Bacillati</taxon>
        <taxon>Bacillota</taxon>
        <taxon>Clostridia</taxon>
        <taxon>Lachnospirales</taxon>
        <taxon>Lachnospiraceae</taxon>
        <taxon>Kineothrix</taxon>
    </lineage>
</organism>
<evidence type="ECO:0000313" key="2">
    <source>
        <dbReference type="Proteomes" id="UP000295718"/>
    </source>
</evidence>